<dbReference type="GO" id="GO:0051301">
    <property type="term" value="P:cell division"/>
    <property type="evidence" value="ECO:0007669"/>
    <property type="project" value="UniProtKB-KW"/>
</dbReference>
<keyword evidence="2" id="KW-0132">Cell division</keyword>
<name>A0A229UWY5_9BACL</name>
<organism evidence="2 3">
    <name type="scientific">Paenibacillus rigui</name>
    <dbReference type="NCBI Taxonomy" id="554312"/>
    <lineage>
        <taxon>Bacteria</taxon>
        <taxon>Bacillati</taxon>
        <taxon>Bacillota</taxon>
        <taxon>Bacilli</taxon>
        <taxon>Bacillales</taxon>
        <taxon>Paenibacillaceae</taxon>
        <taxon>Paenibacillus</taxon>
    </lineage>
</organism>
<dbReference type="AlphaFoldDB" id="A0A229UWY5"/>
<dbReference type="InterPro" id="IPR046909">
    <property type="entry name" value="cREC_REC"/>
</dbReference>
<reference evidence="2 3" key="1">
    <citation type="submission" date="2017-07" db="EMBL/GenBank/DDBJ databases">
        <title>Genome sequencing and assembly of Paenibacillus rigui.</title>
        <authorList>
            <person name="Mayilraj S."/>
        </authorList>
    </citation>
    <scope>NUCLEOTIDE SEQUENCE [LARGE SCALE GENOMIC DNA]</scope>
    <source>
        <strain evidence="2 3">JCM 16352</strain>
    </source>
</reference>
<gene>
    <name evidence="2" type="ORF">CF651_01980</name>
</gene>
<dbReference type="EMBL" id="NMQW01000002">
    <property type="protein sequence ID" value="OXM87900.1"/>
    <property type="molecule type" value="Genomic_DNA"/>
</dbReference>
<keyword evidence="3" id="KW-1185">Reference proteome</keyword>
<keyword evidence="2" id="KW-0131">Cell cycle</keyword>
<dbReference type="Proteomes" id="UP000215509">
    <property type="component" value="Unassembled WGS sequence"/>
</dbReference>
<dbReference type="RefSeq" id="WP_094013150.1">
    <property type="nucleotide sequence ID" value="NZ_NMQW01000002.1"/>
</dbReference>
<comment type="caution">
    <text evidence="2">The sequence shown here is derived from an EMBL/GenBank/DDBJ whole genome shotgun (WGS) entry which is preliminary data.</text>
</comment>
<evidence type="ECO:0000313" key="2">
    <source>
        <dbReference type="EMBL" id="OXM87900.1"/>
    </source>
</evidence>
<evidence type="ECO:0000313" key="3">
    <source>
        <dbReference type="Proteomes" id="UP000215509"/>
    </source>
</evidence>
<dbReference type="Pfam" id="PF20274">
    <property type="entry name" value="cREC_REC"/>
    <property type="match status" value="1"/>
</dbReference>
<protein>
    <submittedName>
        <fullName evidence="2">Cell division protein FtsJ</fullName>
    </submittedName>
</protein>
<proteinExistence type="predicted"/>
<sequence length="117" mass="13478">MKGIHVFLDDLRACPLGFVWARNVEECILLLQECEVSVLSLDYDLGWGQPTGLEVARYIVASQRYPQELYLHTSSITGRWSMYQLLYPNKPDAAQLFNGPIPDEKLQYIAKMDKNRL</sequence>
<feature type="domain" description="Cyclic-phosphate processing Receiver" evidence="1">
    <location>
        <begin position="4"/>
        <end position="87"/>
    </location>
</feature>
<evidence type="ECO:0000259" key="1">
    <source>
        <dbReference type="Pfam" id="PF20274"/>
    </source>
</evidence>
<accession>A0A229UWY5</accession>
<dbReference type="OrthoDB" id="2614698at2"/>